<dbReference type="Proteomes" id="UP000800093">
    <property type="component" value="Unassembled WGS sequence"/>
</dbReference>
<dbReference type="EMBL" id="ML986585">
    <property type="protein sequence ID" value="KAF2268642.1"/>
    <property type="molecule type" value="Genomic_DNA"/>
</dbReference>
<dbReference type="GO" id="GO:0016787">
    <property type="term" value="F:hydrolase activity"/>
    <property type="evidence" value="ECO:0007669"/>
    <property type="project" value="UniProtKB-KW"/>
</dbReference>
<gene>
    <name evidence="4" type="ORF">CC78DRAFT_607778</name>
</gene>
<dbReference type="PANTHER" id="PTHR22946:SF13">
    <property type="entry name" value="ALPHA_BETA HYDROLASE PSOB"/>
    <property type="match status" value="1"/>
</dbReference>
<evidence type="ECO:0000259" key="3">
    <source>
        <dbReference type="Pfam" id="PF12697"/>
    </source>
</evidence>
<dbReference type="Gene3D" id="3.40.50.1820">
    <property type="entry name" value="alpha/beta hydrolase"/>
    <property type="match status" value="1"/>
</dbReference>
<dbReference type="Pfam" id="PF12697">
    <property type="entry name" value="Abhydrolase_6"/>
    <property type="match status" value="1"/>
</dbReference>
<dbReference type="OrthoDB" id="249703at2759"/>
<dbReference type="InterPro" id="IPR050261">
    <property type="entry name" value="FrsA_esterase"/>
</dbReference>
<dbReference type="InterPro" id="IPR000073">
    <property type="entry name" value="AB_hydrolase_1"/>
</dbReference>
<evidence type="ECO:0000256" key="1">
    <source>
        <dbReference type="ARBA" id="ARBA00022801"/>
    </source>
</evidence>
<evidence type="ECO:0000313" key="5">
    <source>
        <dbReference type="Proteomes" id="UP000800093"/>
    </source>
</evidence>
<accession>A0A9P4KGD2</accession>
<dbReference type="AlphaFoldDB" id="A0A9P4KGD2"/>
<keyword evidence="5" id="KW-1185">Reference proteome</keyword>
<dbReference type="SUPFAM" id="SSF53474">
    <property type="entry name" value="alpha/beta-Hydrolases"/>
    <property type="match status" value="1"/>
</dbReference>
<dbReference type="InterPro" id="IPR029058">
    <property type="entry name" value="AB_hydrolase_fold"/>
</dbReference>
<sequence>MHEFIKSNEFFNFELTRILGTAPCGGCEVAEFLEAVGEIKSGDLASWHKSFQKLAEKAERLGESAAAAGNRTVARDAFLRASNYYRASGYMMFDRQGKPSSSILPIAEGSIAAFQKSLEFFENDVKLLEIPYEYQLPGYLYLPPVAKRVSGKTPIIVCLNGADSTQEELYFTLPSVGPDLGYAVLTFEGPGQGILLRRNNTHQRPDWEVVTSAVLDFLITYANGHPELNLDTERIAVFGITLGGYYALRSASDSRIKACVSIDAFYDMWDLVASRMPPGFARLWTSGWIPDFVVNGIFSLMGRVSYQAHWEFSYSSWMLGVSRPVDLLRTMRKFTFRLPNDGEFLDKVRCPVFASGAAYSVYFDPELAAGKIMSRLKHLPENAKEIWIPKDPGEGGLQAKVGAWTWLFVKTFAFLDRQLGIEREHLAYK</sequence>
<reference evidence="5" key="1">
    <citation type="journal article" date="2020" name="Stud. Mycol.">
        <title>101 Dothideomycetes genomes: A test case for predicting lifestyles and emergence of pathogens.</title>
        <authorList>
            <person name="Haridas S."/>
            <person name="Albert R."/>
            <person name="Binder M."/>
            <person name="Bloem J."/>
            <person name="LaButti K."/>
            <person name="Salamov A."/>
            <person name="Andreopoulos B."/>
            <person name="Baker S."/>
            <person name="Barry K."/>
            <person name="Bills G."/>
            <person name="Bluhm B."/>
            <person name="Cannon C."/>
            <person name="Castanera R."/>
            <person name="Culley D."/>
            <person name="Daum C."/>
            <person name="Ezra D."/>
            <person name="Gonzalez J."/>
            <person name="Henrissat B."/>
            <person name="Kuo A."/>
            <person name="Liang C."/>
            <person name="Lipzen A."/>
            <person name="Lutzoni F."/>
            <person name="Magnuson J."/>
            <person name="Mondo S."/>
            <person name="Nolan M."/>
            <person name="Ohm R."/>
            <person name="Pangilinan J."/>
            <person name="Park H.-J."/>
            <person name="Ramirez L."/>
            <person name="Alfaro M."/>
            <person name="Sun H."/>
            <person name="Tritt A."/>
            <person name="Yoshinaga Y."/>
            <person name="Zwiers L.-H."/>
            <person name="Turgeon B."/>
            <person name="Goodwin S."/>
            <person name="Spatafora J."/>
            <person name="Crous P."/>
            <person name="Grigoriev I."/>
        </authorList>
    </citation>
    <scope>NUCLEOTIDE SEQUENCE [LARGE SCALE GENOMIC DNA]</scope>
    <source>
        <strain evidence="5">CBS 304.66</strain>
    </source>
</reference>
<dbReference type="Gene3D" id="1.20.1440.110">
    <property type="entry name" value="acylaminoacyl peptidase"/>
    <property type="match status" value="1"/>
</dbReference>
<name>A0A9P4KGD2_9PLEO</name>
<evidence type="ECO:0000256" key="2">
    <source>
        <dbReference type="ARBA" id="ARBA00038115"/>
    </source>
</evidence>
<keyword evidence="1" id="KW-0378">Hydrolase</keyword>
<feature type="domain" description="AB hydrolase-1" evidence="3">
    <location>
        <begin position="156"/>
        <end position="315"/>
    </location>
</feature>
<organism evidence="4 5">
    <name type="scientific">Lojkania enalia</name>
    <dbReference type="NCBI Taxonomy" id="147567"/>
    <lineage>
        <taxon>Eukaryota</taxon>
        <taxon>Fungi</taxon>
        <taxon>Dikarya</taxon>
        <taxon>Ascomycota</taxon>
        <taxon>Pezizomycotina</taxon>
        <taxon>Dothideomycetes</taxon>
        <taxon>Pleosporomycetidae</taxon>
        <taxon>Pleosporales</taxon>
        <taxon>Pleosporales incertae sedis</taxon>
        <taxon>Lojkania</taxon>
    </lineage>
</organism>
<evidence type="ECO:0000313" key="4">
    <source>
        <dbReference type="EMBL" id="KAF2268642.1"/>
    </source>
</evidence>
<proteinExistence type="inferred from homology"/>
<comment type="caution">
    <text evidence="4">The sequence shown here is derived from an EMBL/GenBank/DDBJ whole genome shotgun (WGS) entry which is preliminary data.</text>
</comment>
<dbReference type="PANTHER" id="PTHR22946">
    <property type="entry name" value="DIENELACTONE HYDROLASE DOMAIN-CONTAINING PROTEIN-RELATED"/>
    <property type="match status" value="1"/>
</dbReference>
<comment type="similarity">
    <text evidence="2">Belongs to the AB hydrolase superfamily. FUS2 hydrolase family.</text>
</comment>
<protein>
    <submittedName>
        <fullName evidence="4">Alpha/beta-hydrolase</fullName>
    </submittedName>
</protein>